<sequence length="180" mass="19617">MIKSDLGVGPWDAFFVGLASRVGLTTGSWVFIIGFLLVLINSLIVWKRPELIGMLTMFILGLLIDFWQLVVFSEFVLSLMYVRVFFLLGGIVIIGLGVALYLQANFARNPIDGLMLAVQKRTGKSMTISKTIVEVTALILAILVGGPIGVGTIIVAIFIGPIIQMFYNPLSAKLQLTKAI</sequence>
<comment type="caution">
    <text evidence="2">The sequence shown here is derived from an EMBL/GenBank/DDBJ whole genome shotgun (WGS) entry which is preliminary data.</text>
</comment>
<evidence type="ECO:0000256" key="1">
    <source>
        <dbReference type="SAM" id="Phobius"/>
    </source>
</evidence>
<feature type="transmembrane region" description="Helical" evidence="1">
    <location>
        <begin position="81"/>
        <end position="102"/>
    </location>
</feature>
<dbReference type="RefSeq" id="WP_307329150.1">
    <property type="nucleotide sequence ID" value="NZ_JAUSUG010000018.1"/>
</dbReference>
<feature type="transmembrane region" description="Helical" evidence="1">
    <location>
        <begin position="13"/>
        <end position="39"/>
    </location>
</feature>
<evidence type="ECO:0000313" key="3">
    <source>
        <dbReference type="Proteomes" id="UP001230005"/>
    </source>
</evidence>
<dbReference type="PANTHER" id="PTHR40078">
    <property type="entry name" value="INTEGRAL MEMBRANE PROTEIN-RELATED"/>
    <property type="match status" value="1"/>
</dbReference>
<dbReference type="InterPro" id="IPR038750">
    <property type="entry name" value="YczE/YyaS-like"/>
</dbReference>
<protein>
    <submittedName>
        <fullName evidence="2">Membrane protein YczE</fullName>
    </submittedName>
</protein>
<dbReference type="PANTHER" id="PTHR40078:SF1">
    <property type="entry name" value="INTEGRAL MEMBRANE PROTEIN"/>
    <property type="match status" value="1"/>
</dbReference>
<name>A0ABT9ZZK0_9BACI</name>
<feature type="transmembrane region" description="Helical" evidence="1">
    <location>
        <begin position="135"/>
        <end position="163"/>
    </location>
</feature>
<keyword evidence="1" id="KW-1133">Transmembrane helix</keyword>
<dbReference type="Proteomes" id="UP001230005">
    <property type="component" value="Unassembled WGS sequence"/>
</dbReference>
<proteinExistence type="predicted"/>
<dbReference type="EMBL" id="JAUSUG010000018">
    <property type="protein sequence ID" value="MDQ0256663.1"/>
    <property type="molecule type" value="Genomic_DNA"/>
</dbReference>
<organism evidence="2 3">
    <name type="scientific">Evansella vedderi</name>
    <dbReference type="NCBI Taxonomy" id="38282"/>
    <lineage>
        <taxon>Bacteria</taxon>
        <taxon>Bacillati</taxon>
        <taxon>Bacillota</taxon>
        <taxon>Bacilli</taxon>
        <taxon>Bacillales</taxon>
        <taxon>Bacillaceae</taxon>
        <taxon>Evansella</taxon>
    </lineage>
</organism>
<dbReference type="Pfam" id="PF19700">
    <property type="entry name" value="DUF6198"/>
    <property type="match status" value="1"/>
</dbReference>
<reference evidence="2 3" key="1">
    <citation type="submission" date="2023-07" db="EMBL/GenBank/DDBJ databases">
        <title>Genomic Encyclopedia of Type Strains, Phase IV (KMG-IV): sequencing the most valuable type-strain genomes for metagenomic binning, comparative biology and taxonomic classification.</title>
        <authorList>
            <person name="Goeker M."/>
        </authorList>
    </citation>
    <scope>NUCLEOTIDE SEQUENCE [LARGE SCALE GENOMIC DNA]</scope>
    <source>
        <strain evidence="2 3">DSM 9768</strain>
    </source>
</reference>
<gene>
    <name evidence="2" type="ORF">J2S74_004085</name>
</gene>
<evidence type="ECO:0000313" key="2">
    <source>
        <dbReference type="EMBL" id="MDQ0256663.1"/>
    </source>
</evidence>
<keyword evidence="1" id="KW-0472">Membrane</keyword>
<accession>A0ABT9ZZK0</accession>
<keyword evidence="3" id="KW-1185">Reference proteome</keyword>
<keyword evidence="1" id="KW-0812">Transmembrane</keyword>
<feature type="transmembrane region" description="Helical" evidence="1">
    <location>
        <begin position="51"/>
        <end position="69"/>
    </location>
</feature>